<evidence type="ECO:0000256" key="2">
    <source>
        <dbReference type="ARBA" id="ARBA00023015"/>
    </source>
</evidence>
<dbReference type="Proteomes" id="UP000194903">
    <property type="component" value="Unassembled WGS sequence"/>
</dbReference>
<dbReference type="NCBIfam" id="TIGR02937">
    <property type="entry name" value="sigma70-ECF"/>
    <property type="match status" value="1"/>
</dbReference>
<keyword evidence="6" id="KW-1133">Transmembrane helix</keyword>
<dbReference type="InterPro" id="IPR039425">
    <property type="entry name" value="RNA_pol_sigma-70-like"/>
</dbReference>
<evidence type="ECO:0000313" key="9">
    <source>
        <dbReference type="EMBL" id="OUM19434.1"/>
    </source>
</evidence>
<sequence length="421" mass="47488">MFDENSIVDRILSGDDSAFERLIDRYEHRVYQYALRFLGRQEDACIATEEIFYQIYRKIQTCTDTKLSTWVFRIAANVCAEYPHRRRGSKNSVLSDMFHLRDSSERGEQDLNEGIQVILLRLTRQQREVLLLRDLCGLNDEETGQVLGLDENGVRQRLSRARKNLRELLLRQGILEQPEENSAPKAECLDYRELCSQYVDEYISDSDKAALLDHIQECPVCAAYLADLTRIGRSLTHMEEEAPPQELREKIITAARRQAEHVQQRRRRAAHWPLILVFSVTAIMLVLLSSGALGGLFVNSYRGATVPQEGADGEDRSDQLAPVLQEEIMIPDLVASNSYAFVIAAEGNTDLPELSASATLLSGDVGDGVEYYMVDNDLNLVQKLTDGMESVGYEMETVNNNQLVISSGATQGLVIVIHRDS</sequence>
<dbReference type="Gene3D" id="1.10.10.1320">
    <property type="entry name" value="Anti-sigma factor, zinc-finger domain"/>
    <property type="match status" value="1"/>
</dbReference>
<dbReference type="GO" id="GO:0003677">
    <property type="term" value="F:DNA binding"/>
    <property type="evidence" value="ECO:0007669"/>
    <property type="project" value="UniProtKB-KW"/>
</dbReference>
<dbReference type="InterPro" id="IPR041916">
    <property type="entry name" value="Anti_sigma_zinc_sf"/>
</dbReference>
<comment type="caution">
    <text evidence="9">The sequence shown here is derived from an EMBL/GenBank/DDBJ whole genome shotgun (WGS) entry which is preliminary data.</text>
</comment>
<dbReference type="AlphaFoldDB" id="A0A252F0U7"/>
<dbReference type="EMBL" id="NHOC01000019">
    <property type="protein sequence ID" value="OUM19434.1"/>
    <property type="molecule type" value="Genomic_DNA"/>
</dbReference>
<feature type="domain" description="RNA polymerase sigma-70 region 2" evidence="7">
    <location>
        <begin position="22"/>
        <end position="82"/>
    </location>
</feature>
<keyword evidence="6" id="KW-0472">Membrane</keyword>
<dbReference type="InterPro" id="IPR013325">
    <property type="entry name" value="RNA_pol_sigma_r2"/>
</dbReference>
<comment type="similarity">
    <text evidence="1">Belongs to the sigma-70 factor family. ECF subfamily.</text>
</comment>
<keyword evidence="5" id="KW-0804">Transcription</keyword>
<dbReference type="Pfam" id="PF04542">
    <property type="entry name" value="Sigma70_r2"/>
    <property type="match status" value="1"/>
</dbReference>
<proteinExistence type="inferred from homology"/>
<dbReference type="InterPro" id="IPR007627">
    <property type="entry name" value="RNA_pol_sigma70_r2"/>
</dbReference>
<dbReference type="InterPro" id="IPR036388">
    <property type="entry name" value="WH-like_DNA-bd_sf"/>
</dbReference>
<keyword evidence="4" id="KW-0238">DNA-binding</keyword>
<evidence type="ECO:0000256" key="4">
    <source>
        <dbReference type="ARBA" id="ARBA00023125"/>
    </source>
</evidence>
<dbReference type="InterPro" id="IPR013249">
    <property type="entry name" value="RNA_pol_sigma70_r4_t2"/>
</dbReference>
<name>A0A252F0U7_9FIRM</name>
<evidence type="ECO:0000256" key="5">
    <source>
        <dbReference type="ARBA" id="ARBA00023163"/>
    </source>
</evidence>
<evidence type="ECO:0000259" key="8">
    <source>
        <dbReference type="Pfam" id="PF08281"/>
    </source>
</evidence>
<accession>A0A252F0U7</accession>
<feature type="domain" description="RNA polymerase sigma factor 70 region 4 type 2" evidence="8">
    <location>
        <begin position="115"/>
        <end position="165"/>
    </location>
</feature>
<keyword evidence="2" id="KW-0805">Transcription regulation</keyword>
<evidence type="ECO:0000313" key="10">
    <source>
        <dbReference type="Proteomes" id="UP000194903"/>
    </source>
</evidence>
<evidence type="ECO:0000259" key="7">
    <source>
        <dbReference type="Pfam" id="PF04542"/>
    </source>
</evidence>
<dbReference type="SUPFAM" id="SSF88659">
    <property type="entry name" value="Sigma3 and sigma4 domains of RNA polymerase sigma factors"/>
    <property type="match status" value="1"/>
</dbReference>
<dbReference type="InterPro" id="IPR014284">
    <property type="entry name" value="RNA_pol_sigma-70_dom"/>
</dbReference>
<evidence type="ECO:0000256" key="3">
    <source>
        <dbReference type="ARBA" id="ARBA00023082"/>
    </source>
</evidence>
<evidence type="ECO:0000256" key="1">
    <source>
        <dbReference type="ARBA" id="ARBA00010641"/>
    </source>
</evidence>
<organism evidence="9 10">
    <name type="scientific">Butyricicoccus porcorum</name>
    <dbReference type="NCBI Taxonomy" id="1945634"/>
    <lineage>
        <taxon>Bacteria</taxon>
        <taxon>Bacillati</taxon>
        <taxon>Bacillota</taxon>
        <taxon>Clostridia</taxon>
        <taxon>Eubacteriales</taxon>
        <taxon>Butyricicoccaceae</taxon>
        <taxon>Butyricicoccus</taxon>
    </lineage>
</organism>
<keyword evidence="6" id="KW-0812">Transmembrane</keyword>
<dbReference type="OrthoDB" id="9784984at2"/>
<feature type="transmembrane region" description="Helical" evidence="6">
    <location>
        <begin position="274"/>
        <end position="298"/>
    </location>
</feature>
<dbReference type="Gene3D" id="1.10.1740.10">
    <property type="match status" value="1"/>
</dbReference>
<dbReference type="PANTHER" id="PTHR43133:SF8">
    <property type="entry name" value="RNA POLYMERASE SIGMA FACTOR HI_1459-RELATED"/>
    <property type="match status" value="1"/>
</dbReference>
<reference evidence="9 10" key="1">
    <citation type="submission" date="2017-05" db="EMBL/GenBank/DDBJ databases">
        <title>Butyricicoccus porcorum sp. nov. a butyrate-producing bacterium from the swine intestinal tract.</title>
        <authorList>
            <person name="Trachsel J."/>
            <person name="Humphrey S."/>
            <person name="Allen H.K."/>
        </authorList>
    </citation>
    <scope>NUCLEOTIDE SEQUENCE [LARGE SCALE GENOMIC DNA]</scope>
    <source>
        <strain evidence="9">BB10</strain>
    </source>
</reference>
<dbReference type="GO" id="GO:0016987">
    <property type="term" value="F:sigma factor activity"/>
    <property type="evidence" value="ECO:0007669"/>
    <property type="project" value="UniProtKB-KW"/>
</dbReference>
<evidence type="ECO:0008006" key="11">
    <source>
        <dbReference type="Google" id="ProtNLM"/>
    </source>
</evidence>
<protein>
    <recommendedName>
        <fullName evidence="11">Zinc-finger domain-containing protein</fullName>
    </recommendedName>
</protein>
<gene>
    <name evidence="9" type="ORF">CBW42_13390</name>
</gene>
<evidence type="ECO:0000256" key="6">
    <source>
        <dbReference type="SAM" id="Phobius"/>
    </source>
</evidence>
<dbReference type="RefSeq" id="WP_087022577.1">
    <property type="nucleotide sequence ID" value="NZ_NHOC01000019.1"/>
</dbReference>
<dbReference type="Gene3D" id="1.10.10.10">
    <property type="entry name" value="Winged helix-like DNA-binding domain superfamily/Winged helix DNA-binding domain"/>
    <property type="match status" value="1"/>
</dbReference>
<dbReference type="CDD" id="cd06171">
    <property type="entry name" value="Sigma70_r4"/>
    <property type="match status" value="1"/>
</dbReference>
<keyword evidence="10" id="KW-1185">Reference proteome</keyword>
<dbReference type="Pfam" id="PF08281">
    <property type="entry name" value="Sigma70_r4_2"/>
    <property type="match status" value="1"/>
</dbReference>
<keyword evidence="3" id="KW-0731">Sigma factor</keyword>
<dbReference type="InterPro" id="IPR013324">
    <property type="entry name" value="RNA_pol_sigma_r3/r4-like"/>
</dbReference>
<dbReference type="PANTHER" id="PTHR43133">
    <property type="entry name" value="RNA POLYMERASE ECF-TYPE SIGMA FACTO"/>
    <property type="match status" value="1"/>
</dbReference>
<dbReference type="SUPFAM" id="SSF88946">
    <property type="entry name" value="Sigma2 domain of RNA polymerase sigma factors"/>
    <property type="match status" value="1"/>
</dbReference>
<dbReference type="GO" id="GO:0006352">
    <property type="term" value="P:DNA-templated transcription initiation"/>
    <property type="evidence" value="ECO:0007669"/>
    <property type="project" value="InterPro"/>
</dbReference>